<name>A0AAV5UUG9_9BILA</name>
<evidence type="ECO:0000313" key="1">
    <source>
        <dbReference type="EMBL" id="GMT10116.1"/>
    </source>
</evidence>
<protein>
    <submittedName>
        <fullName evidence="1">Uncharacterized protein</fullName>
    </submittedName>
</protein>
<organism evidence="1 2">
    <name type="scientific">Pristionchus fissidentatus</name>
    <dbReference type="NCBI Taxonomy" id="1538716"/>
    <lineage>
        <taxon>Eukaryota</taxon>
        <taxon>Metazoa</taxon>
        <taxon>Ecdysozoa</taxon>
        <taxon>Nematoda</taxon>
        <taxon>Chromadorea</taxon>
        <taxon>Rhabditida</taxon>
        <taxon>Rhabditina</taxon>
        <taxon>Diplogasteromorpha</taxon>
        <taxon>Diplogasteroidea</taxon>
        <taxon>Neodiplogasteridae</taxon>
        <taxon>Pristionchus</taxon>
    </lineage>
</organism>
<dbReference type="Proteomes" id="UP001432322">
    <property type="component" value="Unassembled WGS sequence"/>
</dbReference>
<gene>
    <name evidence="1" type="ORF">PFISCL1PPCAC_1413</name>
</gene>
<sequence>FVVFSTFFFLSSANPTQSPETELDGIHSLLDRRGGEGRDEGRRGGRFCQLFPRRCRTRGPRTTTVLPFVRTTLSAFVNEVRPGAEGLQVTDVSLYLFFS</sequence>
<reference evidence="1" key="1">
    <citation type="submission" date="2023-10" db="EMBL/GenBank/DDBJ databases">
        <title>Genome assembly of Pristionchus species.</title>
        <authorList>
            <person name="Yoshida K."/>
            <person name="Sommer R.J."/>
        </authorList>
    </citation>
    <scope>NUCLEOTIDE SEQUENCE</scope>
    <source>
        <strain evidence="1">RS5133</strain>
    </source>
</reference>
<dbReference type="AlphaFoldDB" id="A0AAV5UUG9"/>
<accession>A0AAV5UUG9</accession>
<feature type="non-terminal residue" evidence="1">
    <location>
        <position position="1"/>
    </location>
</feature>
<keyword evidence="2" id="KW-1185">Reference proteome</keyword>
<comment type="caution">
    <text evidence="1">The sequence shown here is derived from an EMBL/GenBank/DDBJ whole genome shotgun (WGS) entry which is preliminary data.</text>
</comment>
<dbReference type="EMBL" id="BTSY01000001">
    <property type="protein sequence ID" value="GMT10116.1"/>
    <property type="molecule type" value="Genomic_DNA"/>
</dbReference>
<evidence type="ECO:0000313" key="2">
    <source>
        <dbReference type="Proteomes" id="UP001432322"/>
    </source>
</evidence>
<proteinExistence type="predicted"/>